<gene>
    <name evidence="1" type="ORF">J2X15_002560</name>
</gene>
<evidence type="ECO:0000313" key="2">
    <source>
        <dbReference type="Proteomes" id="UP001268089"/>
    </source>
</evidence>
<proteinExistence type="predicted"/>
<keyword evidence="2" id="KW-1185">Reference proteome</keyword>
<comment type="caution">
    <text evidence="1">The sequence shown here is derived from an EMBL/GenBank/DDBJ whole genome shotgun (WGS) entry which is preliminary data.</text>
</comment>
<evidence type="ECO:0008006" key="3">
    <source>
        <dbReference type="Google" id="ProtNLM"/>
    </source>
</evidence>
<dbReference type="RefSeq" id="WP_310343410.1">
    <property type="nucleotide sequence ID" value="NZ_JAVDXO010000005.1"/>
</dbReference>
<accession>A0ABU1ZP07</accession>
<organism evidence="1 2">
    <name type="scientific">Rhodoferax saidenbachensis</name>
    <dbReference type="NCBI Taxonomy" id="1484693"/>
    <lineage>
        <taxon>Bacteria</taxon>
        <taxon>Pseudomonadati</taxon>
        <taxon>Pseudomonadota</taxon>
        <taxon>Betaproteobacteria</taxon>
        <taxon>Burkholderiales</taxon>
        <taxon>Comamonadaceae</taxon>
        <taxon>Rhodoferax</taxon>
    </lineage>
</organism>
<sequence>MLKSLAERLIAEFGSGFSVTNLKLMRQFYALHAQRIGQTASGLFETADAAANCPDSV</sequence>
<dbReference type="EMBL" id="JAVDXO010000005">
    <property type="protein sequence ID" value="MDR7307273.1"/>
    <property type="molecule type" value="Genomic_DNA"/>
</dbReference>
<name>A0ABU1ZP07_9BURK</name>
<dbReference type="Proteomes" id="UP001268089">
    <property type="component" value="Unassembled WGS sequence"/>
</dbReference>
<reference evidence="1 2" key="1">
    <citation type="submission" date="2023-07" db="EMBL/GenBank/DDBJ databases">
        <title>Sorghum-associated microbial communities from plants grown in Nebraska, USA.</title>
        <authorList>
            <person name="Schachtman D."/>
        </authorList>
    </citation>
    <scope>NUCLEOTIDE SEQUENCE [LARGE SCALE GENOMIC DNA]</scope>
    <source>
        <strain evidence="1 2">BE308</strain>
    </source>
</reference>
<evidence type="ECO:0000313" key="1">
    <source>
        <dbReference type="EMBL" id="MDR7307273.1"/>
    </source>
</evidence>
<protein>
    <recommendedName>
        <fullName evidence="3">YhcG N-terminal domain-containing protein</fullName>
    </recommendedName>
</protein>